<keyword evidence="3" id="KW-0645">Protease</keyword>
<comment type="function">
    <text evidence="6">Presumably involved in the processing and regular turnover of intracellular proteins. Catalyzes the removal of unsubstituted N-terminal amino acids from various peptides.</text>
</comment>
<dbReference type="GO" id="GO:0030145">
    <property type="term" value="F:manganese ion binding"/>
    <property type="evidence" value="ECO:0007669"/>
    <property type="project" value="InterPro"/>
</dbReference>
<evidence type="ECO:0000256" key="4">
    <source>
        <dbReference type="ARBA" id="ARBA00022801"/>
    </source>
</evidence>
<dbReference type="RefSeq" id="WP_075058328.1">
    <property type="nucleotide sequence ID" value="NZ_CP012357.1"/>
</dbReference>
<proteinExistence type="inferred from homology"/>
<dbReference type="InterPro" id="IPR011356">
    <property type="entry name" value="Leucine_aapep/pepB"/>
</dbReference>
<dbReference type="GO" id="GO:0070006">
    <property type="term" value="F:metalloaminopeptidase activity"/>
    <property type="evidence" value="ECO:0007669"/>
    <property type="project" value="InterPro"/>
</dbReference>
<evidence type="ECO:0000256" key="6">
    <source>
        <dbReference type="ARBA" id="ARBA00049972"/>
    </source>
</evidence>
<dbReference type="GO" id="GO:0005737">
    <property type="term" value="C:cytoplasm"/>
    <property type="evidence" value="ECO:0007669"/>
    <property type="project" value="InterPro"/>
</dbReference>
<dbReference type="PANTHER" id="PTHR11963:SF23">
    <property type="entry name" value="CYTOSOL AMINOPEPTIDASE"/>
    <property type="match status" value="1"/>
</dbReference>
<dbReference type="STRING" id="216942.SLITO_v1c05960"/>
<dbReference type="AlphaFoldDB" id="A0A0K1W1N3"/>
<evidence type="ECO:0000259" key="9">
    <source>
        <dbReference type="Pfam" id="PF00883"/>
    </source>
</evidence>
<evidence type="ECO:0000256" key="5">
    <source>
        <dbReference type="ARBA" id="ARBA00033172"/>
    </source>
</evidence>
<dbReference type="KEGG" id="sll:SLITO_v1c05960"/>
<feature type="domain" description="Cytosol aminopeptidase" evidence="9">
    <location>
        <begin position="144"/>
        <end position="427"/>
    </location>
</feature>
<evidence type="ECO:0000256" key="2">
    <source>
        <dbReference type="ARBA" id="ARBA00022438"/>
    </source>
</evidence>
<dbReference type="PANTHER" id="PTHR11963">
    <property type="entry name" value="LEUCINE AMINOPEPTIDASE-RELATED"/>
    <property type="match status" value="1"/>
</dbReference>
<evidence type="ECO:0000313" key="10">
    <source>
        <dbReference type="EMBL" id="AKX34230.1"/>
    </source>
</evidence>
<evidence type="ECO:0000256" key="8">
    <source>
        <dbReference type="ARBA" id="ARBA00050061"/>
    </source>
</evidence>
<evidence type="ECO:0000313" key="11">
    <source>
        <dbReference type="Proteomes" id="UP000067476"/>
    </source>
</evidence>
<dbReference type="PATRIC" id="fig|216942.3.peg.603"/>
<dbReference type="EMBL" id="CP012357">
    <property type="protein sequence ID" value="AKX34230.1"/>
    <property type="molecule type" value="Genomic_DNA"/>
</dbReference>
<dbReference type="Pfam" id="PF00883">
    <property type="entry name" value="Peptidase_M17"/>
    <property type="match status" value="1"/>
</dbReference>
<keyword evidence="4" id="KW-0378">Hydrolase</keyword>
<protein>
    <recommendedName>
        <fullName evidence="7">Probable cytosol aminopeptidase</fullName>
    </recommendedName>
    <alternativeName>
        <fullName evidence="8">Leucine aminopeptidase</fullName>
    </alternativeName>
    <alternativeName>
        <fullName evidence="5">Leucyl aminopeptidase</fullName>
    </alternativeName>
</protein>
<dbReference type="Gene3D" id="3.40.630.10">
    <property type="entry name" value="Zn peptidases"/>
    <property type="match status" value="1"/>
</dbReference>
<dbReference type="PRINTS" id="PR00481">
    <property type="entry name" value="LAMNOPPTDASE"/>
</dbReference>
<dbReference type="GO" id="GO:0006508">
    <property type="term" value="P:proteolysis"/>
    <property type="evidence" value="ECO:0007669"/>
    <property type="project" value="UniProtKB-KW"/>
</dbReference>
<dbReference type="InterPro" id="IPR000819">
    <property type="entry name" value="Peptidase_M17_C"/>
</dbReference>
<dbReference type="CDD" id="cd00433">
    <property type="entry name" value="Peptidase_M17"/>
    <property type="match status" value="1"/>
</dbReference>
<comment type="similarity">
    <text evidence="1">Belongs to the peptidase M17 family.</text>
</comment>
<dbReference type="Proteomes" id="UP000067476">
    <property type="component" value="Chromosome"/>
</dbReference>
<dbReference type="OrthoDB" id="9809354at2"/>
<reference evidence="10 11" key="1">
    <citation type="journal article" date="2015" name="Genome Announc.">
        <title>Complete Genome Sequence of Spiroplasma litorale TN-1T (DSM 21781), a Bacterium Isolated from a Green-Eyed Horsefly (Tabanus nigrovittatus).</title>
        <authorList>
            <person name="Lo W.S."/>
            <person name="Lai Y.C."/>
            <person name="Lien Y.W."/>
            <person name="Wang T.H."/>
            <person name="Kuo C.H."/>
        </authorList>
    </citation>
    <scope>NUCLEOTIDE SEQUENCE [LARGE SCALE GENOMIC DNA]</scope>
    <source>
        <strain evidence="10 11">TN-1</strain>
    </source>
</reference>
<dbReference type="SUPFAM" id="SSF53187">
    <property type="entry name" value="Zn-dependent exopeptidases"/>
    <property type="match status" value="1"/>
</dbReference>
<keyword evidence="2 10" id="KW-0031">Aminopeptidase</keyword>
<keyword evidence="11" id="KW-1185">Reference proteome</keyword>
<organism evidence="10 11">
    <name type="scientific">Spiroplasma litorale</name>
    <dbReference type="NCBI Taxonomy" id="216942"/>
    <lineage>
        <taxon>Bacteria</taxon>
        <taxon>Bacillati</taxon>
        <taxon>Mycoplasmatota</taxon>
        <taxon>Mollicutes</taxon>
        <taxon>Entomoplasmatales</taxon>
        <taxon>Spiroplasmataceae</taxon>
        <taxon>Spiroplasma</taxon>
    </lineage>
</organism>
<gene>
    <name evidence="10" type="ORF">SLITO_v1c05960</name>
</gene>
<accession>A0A0K1W1N3</accession>
<evidence type="ECO:0000256" key="1">
    <source>
        <dbReference type="ARBA" id="ARBA00009528"/>
    </source>
</evidence>
<evidence type="ECO:0000256" key="7">
    <source>
        <dbReference type="ARBA" id="ARBA00050021"/>
    </source>
</evidence>
<evidence type="ECO:0000256" key="3">
    <source>
        <dbReference type="ARBA" id="ARBA00022670"/>
    </source>
</evidence>
<name>A0A0K1W1N3_9MOLU</name>
<sequence length="443" mass="50459">MIYLNYKKIKDQSIKYIEFLLNKENELKIIEAENSYTLPIKFDENISEIFESIKKIKLNKYEKVQFDLSKVTNFYDKDFLIIVFELIYMNYWQYYSKKTQNTYDIEITFINSEIDNYKNHIQDINEFIKVVYESKNLADLDSYDDGTPEGFVKAVEENLKEYKDSIKTNIYNLDEIEENNLNLISAIGKYSKNKPYLMELKYENSNDGFIALIGKGITFDSGGYALKSSDSMRTMRLDKCGGAVATSVIKYVAYKKLKINLVVFVPLCENSIGRNAILPSQVIKSYSGKTIQIDNPDAEGRLVLADSISFAQNKYKCKEVITIATLTGSITISLGKYMTGLFTNNYDLAKTFKINSDEVGDEVWILPIHRENIKQIKSAELADLTNSPIKSKHGSSAQAAAFLKEFILPKVDFLHLDIAGTAVIDNRSSGSMVKGIINYLSNK</sequence>